<dbReference type="Proteomes" id="UP001141552">
    <property type="component" value="Unassembled WGS sequence"/>
</dbReference>
<dbReference type="EMBL" id="JAKUCV010000870">
    <property type="protein sequence ID" value="KAJ4848576.1"/>
    <property type="molecule type" value="Genomic_DNA"/>
</dbReference>
<sequence>AIPSTAWPAAVPCPIPGPIEASPTANPAAITDAEEINGFIIRFSHKKVVNDTIKQEILNELFH</sequence>
<proteinExistence type="predicted"/>
<reference evidence="1" key="1">
    <citation type="submission" date="2022-02" db="EMBL/GenBank/DDBJ databases">
        <authorList>
            <person name="Henning P.M."/>
            <person name="McCubbin A.G."/>
            <person name="Shore J.S."/>
        </authorList>
    </citation>
    <scope>NUCLEOTIDE SEQUENCE</scope>
    <source>
        <strain evidence="1">F60SS</strain>
        <tissue evidence="1">Leaves</tissue>
    </source>
</reference>
<name>A0A9Q0GF34_9ROSI</name>
<gene>
    <name evidence="1" type="ORF">Tsubulata_043574</name>
</gene>
<dbReference type="AlphaFoldDB" id="A0A9Q0GF34"/>
<keyword evidence="2" id="KW-1185">Reference proteome</keyword>
<evidence type="ECO:0000313" key="2">
    <source>
        <dbReference type="Proteomes" id="UP001141552"/>
    </source>
</evidence>
<organism evidence="1 2">
    <name type="scientific">Turnera subulata</name>
    <dbReference type="NCBI Taxonomy" id="218843"/>
    <lineage>
        <taxon>Eukaryota</taxon>
        <taxon>Viridiplantae</taxon>
        <taxon>Streptophyta</taxon>
        <taxon>Embryophyta</taxon>
        <taxon>Tracheophyta</taxon>
        <taxon>Spermatophyta</taxon>
        <taxon>Magnoliopsida</taxon>
        <taxon>eudicotyledons</taxon>
        <taxon>Gunneridae</taxon>
        <taxon>Pentapetalae</taxon>
        <taxon>rosids</taxon>
        <taxon>fabids</taxon>
        <taxon>Malpighiales</taxon>
        <taxon>Passifloraceae</taxon>
        <taxon>Turnera</taxon>
    </lineage>
</organism>
<comment type="caution">
    <text evidence="1">The sequence shown here is derived from an EMBL/GenBank/DDBJ whole genome shotgun (WGS) entry which is preliminary data.</text>
</comment>
<protein>
    <submittedName>
        <fullName evidence="1">Uncharacterized protein</fullName>
    </submittedName>
</protein>
<evidence type="ECO:0000313" key="1">
    <source>
        <dbReference type="EMBL" id="KAJ4848576.1"/>
    </source>
</evidence>
<feature type="non-terminal residue" evidence="1">
    <location>
        <position position="63"/>
    </location>
</feature>
<accession>A0A9Q0GF34</accession>
<reference evidence="1" key="2">
    <citation type="journal article" date="2023" name="Plants (Basel)">
        <title>Annotation of the Turnera subulata (Passifloraceae) Draft Genome Reveals the S-Locus Evolved after the Divergence of Turneroideae from Passifloroideae in a Stepwise Manner.</title>
        <authorList>
            <person name="Henning P.M."/>
            <person name="Roalson E.H."/>
            <person name="Mir W."/>
            <person name="McCubbin A.G."/>
            <person name="Shore J.S."/>
        </authorList>
    </citation>
    <scope>NUCLEOTIDE SEQUENCE</scope>
    <source>
        <strain evidence="1">F60SS</strain>
    </source>
</reference>